<evidence type="ECO:0000313" key="3">
    <source>
        <dbReference type="Proteomes" id="UP000765509"/>
    </source>
</evidence>
<dbReference type="OrthoDB" id="2507294at2759"/>
<dbReference type="AlphaFoldDB" id="A0A9Q3E4Q5"/>
<dbReference type="EMBL" id="AVOT02024914">
    <property type="protein sequence ID" value="MBW0515866.1"/>
    <property type="molecule type" value="Genomic_DNA"/>
</dbReference>
<feature type="region of interest" description="Disordered" evidence="1">
    <location>
        <begin position="83"/>
        <end position="102"/>
    </location>
</feature>
<protein>
    <submittedName>
        <fullName evidence="2">Uncharacterized protein</fullName>
    </submittedName>
</protein>
<comment type="caution">
    <text evidence="2">The sequence shown here is derived from an EMBL/GenBank/DDBJ whole genome shotgun (WGS) entry which is preliminary data.</text>
</comment>
<evidence type="ECO:0000256" key="1">
    <source>
        <dbReference type="SAM" id="MobiDB-lite"/>
    </source>
</evidence>
<dbReference type="Proteomes" id="UP000765509">
    <property type="component" value="Unassembled WGS sequence"/>
</dbReference>
<accession>A0A9Q3E4Q5</accession>
<dbReference type="Gene3D" id="2.40.70.10">
    <property type="entry name" value="Acid Proteases"/>
    <property type="match status" value="1"/>
</dbReference>
<name>A0A9Q3E4Q5_9BASI</name>
<dbReference type="InterPro" id="IPR021109">
    <property type="entry name" value="Peptidase_aspartic_dom_sf"/>
</dbReference>
<sequence length="270" mass="30423">MNILEEVTTRTRSGYSRVNLKTRLNTPWKDSVEKSSKQNSNNMNYKSADVIRKCHICQSTTHLANACPQKGKINEIDIEKEPCVEKDDVNEENSDDKSPIFSESSKDIENIYFPFEIMKSYSHLPQFSNGQPVLSKVQDAQLMKAKPNRGKGYTAGNSCITGVIIDNKPTNLLLDPGSFYSCIEKSFLKNCVPNFEDQLLPIDGIKLNSASNPRSALGIYETTVIFSHINGNLRITVEFVVMKNFASTHFILGNDHLIMYGMDLNNNKDR</sequence>
<organism evidence="2 3">
    <name type="scientific">Austropuccinia psidii MF-1</name>
    <dbReference type="NCBI Taxonomy" id="1389203"/>
    <lineage>
        <taxon>Eukaryota</taxon>
        <taxon>Fungi</taxon>
        <taxon>Dikarya</taxon>
        <taxon>Basidiomycota</taxon>
        <taxon>Pucciniomycotina</taxon>
        <taxon>Pucciniomycetes</taxon>
        <taxon>Pucciniales</taxon>
        <taxon>Sphaerophragmiaceae</taxon>
        <taxon>Austropuccinia</taxon>
    </lineage>
</organism>
<keyword evidence="3" id="KW-1185">Reference proteome</keyword>
<proteinExistence type="predicted"/>
<reference evidence="2" key="1">
    <citation type="submission" date="2021-03" db="EMBL/GenBank/DDBJ databases">
        <title>Draft genome sequence of rust myrtle Austropuccinia psidii MF-1, a brazilian biotype.</title>
        <authorList>
            <person name="Quecine M.C."/>
            <person name="Pachon D.M.R."/>
            <person name="Bonatelli M.L."/>
            <person name="Correr F.H."/>
            <person name="Franceschini L.M."/>
            <person name="Leite T.F."/>
            <person name="Margarido G.R.A."/>
            <person name="Almeida C.A."/>
            <person name="Ferrarezi J.A."/>
            <person name="Labate C.A."/>
        </authorList>
    </citation>
    <scope>NUCLEOTIDE SEQUENCE</scope>
    <source>
        <strain evidence="2">MF-1</strain>
    </source>
</reference>
<evidence type="ECO:0000313" key="2">
    <source>
        <dbReference type="EMBL" id="MBW0515866.1"/>
    </source>
</evidence>
<gene>
    <name evidence="2" type="ORF">O181_055581</name>
</gene>